<keyword evidence="3 5" id="KW-1133">Transmembrane helix</keyword>
<accession>A0AAJ0BSQ0</accession>
<dbReference type="PANTHER" id="PTHR31465">
    <property type="entry name" value="PROTEIN RTA1-RELATED"/>
    <property type="match status" value="1"/>
</dbReference>
<organism evidence="6 7">
    <name type="scientific">Phialemonium atrogriseum</name>
    <dbReference type="NCBI Taxonomy" id="1093897"/>
    <lineage>
        <taxon>Eukaryota</taxon>
        <taxon>Fungi</taxon>
        <taxon>Dikarya</taxon>
        <taxon>Ascomycota</taxon>
        <taxon>Pezizomycotina</taxon>
        <taxon>Sordariomycetes</taxon>
        <taxon>Sordariomycetidae</taxon>
        <taxon>Cephalothecales</taxon>
        <taxon>Cephalothecaceae</taxon>
        <taxon>Phialemonium</taxon>
    </lineage>
</organism>
<comment type="subcellular location">
    <subcellularLocation>
        <location evidence="1">Membrane</location>
        <topology evidence="1">Multi-pass membrane protein</topology>
    </subcellularLocation>
</comment>
<name>A0AAJ0BSQ0_9PEZI</name>
<dbReference type="GeneID" id="85308544"/>
<dbReference type="GO" id="GO:0016020">
    <property type="term" value="C:membrane"/>
    <property type="evidence" value="ECO:0007669"/>
    <property type="project" value="UniProtKB-SubCell"/>
</dbReference>
<dbReference type="Proteomes" id="UP001244011">
    <property type="component" value="Unassembled WGS sequence"/>
</dbReference>
<evidence type="ECO:0000313" key="6">
    <source>
        <dbReference type="EMBL" id="KAK1762322.1"/>
    </source>
</evidence>
<feature type="transmembrane region" description="Helical" evidence="5">
    <location>
        <begin position="162"/>
        <end position="183"/>
    </location>
</feature>
<evidence type="ECO:0000256" key="3">
    <source>
        <dbReference type="ARBA" id="ARBA00022989"/>
    </source>
</evidence>
<dbReference type="EMBL" id="MU839039">
    <property type="protein sequence ID" value="KAK1762322.1"/>
    <property type="molecule type" value="Genomic_DNA"/>
</dbReference>
<dbReference type="PANTHER" id="PTHR31465:SF34">
    <property type="entry name" value="DOMAIN PROTEIN, PUTATIVE (AFU_ORTHOLOGUE AFUA_3G00480)-RELATED"/>
    <property type="match status" value="1"/>
</dbReference>
<proteinExistence type="predicted"/>
<dbReference type="Pfam" id="PF04479">
    <property type="entry name" value="RTA1"/>
    <property type="match status" value="1"/>
</dbReference>
<comment type="caution">
    <text evidence="6">The sequence shown here is derived from an EMBL/GenBank/DDBJ whole genome shotgun (WGS) entry which is preliminary data.</text>
</comment>
<feature type="transmembrane region" description="Helical" evidence="5">
    <location>
        <begin position="79"/>
        <end position="101"/>
    </location>
</feature>
<feature type="transmembrane region" description="Helical" evidence="5">
    <location>
        <begin position="195"/>
        <end position="219"/>
    </location>
</feature>
<dbReference type="InterPro" id="IPR007568">
    <property type="entry name" value="RTA1"/>
</dbReference>
<feature type="transmembrane region" description="Helical" evidence="5">
    <location>
        <begin position="122"/>
        <end position="142"/>
    </location>
</feature>
<evidence type="ECO:0000313" key="7">
    <source>
        <dbReference type="Proteomes" id="UP001244011"/>
    </source>
</evidence>
<evidence type="ECO:0000256" key="5">
    <source>
        <dbReference type="SAM" id="Phobius"/>
    </source>
</evidence>
<keyword evidence="2 5" id="KW-0812">Transmembrane</keyword>
<feature type="transmembrane region" description="Helical" evidence="5">
    <location>
        <begin position="44"/>
        <end position="64"/>
    </location>
</feature>
<keyword evidence="7" id="KW-1185">Reference proteome</keyword>
<evidence type="ECO:0000256" key="4">
    <source>
        <dbReference type="ARBA" id="ARBA00023136"/>
    </source>
</evidence>
<dbReference type="RefSeq" id="XP_060278535.1">
    <property type="nucleotide sequence ID" value="XM_060425357.1"/>
</dbReference>
<evidence type="ECO:0000256" key="1">
    <source>
        <dbReference type="ARBA" id="ARBA00004141"/>
    </source>
</evidence>
<feature type="transmembrane region" description="Helical" evidence="5">
    <location>
        <begin position="20"/>
        <end position="37"/>
    </location>
</feature>
<feature type="transmembrane region" description="Helical" evidence="5">
    <location>
        <begin position="246"/>
        <end position="266"/>
    </location>
</feature>
<reference evidence="6" key="1">
    <citation type="submission" date="2023-06" db="EMBL/GenBank/DDBJ databases">
        <title>Genome-scale phylogeny and comparative genomics of the fungal order Sordariales.</title>
        <authorList>
            <consortium name="Lawrence Berkeley National Laboratory"/>
            <person name="Hensen N."/>
            <person name="Bonometti L."/>
            <person name="Westerberg I."/>
            <person name="Brannstrom I.O."/>
            <person name="Guillou S."/>
            <person name="Cros-Aarteil S."/>
            <person name="Calhoun S."/>
            <person name="Haridas S."/>
            <person name="Kuo A."/>
            <person name="Mondo S."/>
            <person name="Pangilinan J."/>
            <person name="Riley R."/>
            <person name="Labutti K."/>
            <person name="Andreopoulos B."/>
            <person name="Lipzen A."/>
            <person name="Chen C."/>
            <person name="Yanf M."/>
            <person name="Daum C."/>
            <person name="Ng V."/>
            <person name="Clum A."/>
            <person name="Steindorff A."/>
            <person name="Ohm R."/>
            <person name="Martin F."/>
            <person name="Silar P."/>
            <person name="Natvig D."/>
            <person name="Lalanne C."/>
            <person name="Gautier V."/>
            <person name="Ament-Velasquez S.L."/>
            <person name="Kruys A."/>
            <person name="Hutchinson M.I."/>
            <person name="Powell A.J."/>
            <person name="Barry K."/>
            <person name="Miller A.N."/>
            <person name="Grigoriev I.V."/>
            <person name="Debuchy R."/>
            <person name="Gladieux P."/>
            <person name="Thoren M.H."/>
            <person name="Johannesson H."/>
        </authorList>
    </citation>
    <scope>NUCLEOTIDE SEQUENCE</scope>
    <source>
        <strain evidence="6">8032-3</strain>
    </source>
</reference>
<gene>
    <name evidence="6" type="ORF">QBC33DRAFT_481762</name>
</gene>
<sequence>MEDGQPVPGSLFVYAPNKVAPVFFAVAFAVSAVGHIWQCYHYKCFKIIGLHPFCAVLFTAGYALREYGAFNYLYSTRNLIIYILSQVFVFICPPLLELANYHVLGRIYYYVPYFAPLPPGRVLSTFGALMALVETLNALGVALSANPSSSHSQQELGSRLTIAALAIQLGVIVIFVLLAAIFHRRCSKANIHAKAVSTPLITLYISMSLILVRCIYRLVEHLGNTTVQLDDLESLKALSPILRYEWFFYVFEATLMLINSVLWNVWNPGRYLPRNYHVYLAEDGRTELEGDDTPDNRPLLAKAASVLTFGILFRQKKGNRPFEELNDYPVANPQG</sequence>
<protein>
    <submittedName>
        <fullName evidence="6">RTA1 domain protein</fullName>
    </submittedName>
</protein>
<evidence type="ECO:0000256" key="2">
    <source>
        <dbReference type="ARBA" id="ARBA00022692"/>
    </source>
</evidence>
<keyword evidence="4 5" id="KW-0472">Membrane</keyword>
<dbReference type="AlphaFoldDB" id="A0AAJ0BSQ0"/>